<feature type="region of interest" description="Disordered" evidence="2">
    <location>
        <begin position="16"/>
        <end position="43"/>
    </location>
</feature>
<keyword evidence="5" id="KW-1185">Reference proteome</keyword>
<comment type="caution">
    <text evidence="4">The sequence shown here is derived from an EMBL/GenBank/DDBJ whole genome shotgun (WGS) entry which is preliminary data.</text>
</comment>
<evidence type="ECO:0000313" key="5">
    <source>
        <dbReference type="Proteomes" id="UP001237642"/>
    </source>
</evidence>
<reference evidence="4" key="1">
    <citation type="submission" date="2023-02" db="EMBL/GenBank/DDBJ databases">
        <title>Genome of toxic invasive species Heracleum sosnowskyi carries increased number of genes despite the absence of recent whole-genome duplications.</title>
        <authorList>
            <person name="Schelkunov M."/>
            <person name="Shtratnikova V."/>
            <person name="Makarenko M."/>
            <person name="Klepikova A."/>
            <person name="Omelchenko D."/>
            <person name="Novikova G."/>
            <person name="Obukhova E."/>
            <person name="Bogdanov V."/>
            <person name="Penin A."/>
            <person name="Logacheva M."/>
        </authorList>
    </citation>
    <scope>NUCLEOTIDE SEQUENCE</scope>
    <source>
        <strain evidence="4">Hsosn_3</strain>
        <tissue evidence="4">Leaf</tissue>
    </source>
</reference>
<keyword evidence="1" id="KW-0862">Zinc</keyword>
<dbReference type="EMBL" id="JAUIZM010000010">
    <property type="protein sequence ID" value="KAK1358757.1"/>
    <property type="molecule type" value="Genomic_DNA"/>
</dbReference>
<evidence type="ECO:0000256" key="2">
    <source>
        <dbReference type="SAM" id="MobiDB-lite"/>
    </source>
</evidence>
<name>A0AAD8M441_9APIA</name>
<dbReference type="GO" id="GO:0003676">
    <property type="term" value="F:nucleic acid binding"/>
    <property type="evidence" value="ECO:0007669"/>
    <property type="project" value="InterPro"/>
</dbReference>
<protein>
    <recommendedName>
        <fullName evidence="3">CCHC-type domain-containing protein</fullName>
    </recommendedName>
</protein>
<proteinExistence type="predicted"/>
<keyword evidence="1" id="KW-0863">Zinc-finger</keyword>
<sequence length="178" mass="19461">MFYIVIKCGNCGEAGHNKRTCKKEKKGGTSGASQSSNIHVVDEEEMREAYQEAVMEMPMPEDAPPLTQPSQPDNDDTPLAMTFKHIKKSKEVKKKGKAICMNESEQVHANEVEMHNACTGAMKLGRPPPPPVKQYKMIVGGTTIKSAPFQSHGKTVITKGALQAATKLPIKKKLDGKK</sequence>
<organism evidence="4 5">
    <name type="scientific">Heracleum sosnowskyi</name>
    <dbReference type="NCBI Taxonomy" id="360622"/>
    <lineage>
        <taxon>Eukaryota</taxon>
        <taxon>Viridiplantae</taxon>
        <taxon>Streptophyta</taxon>
        <taxon>Embryophyta</taxon>
        <taxon>Tracheophyta</taxon>
        <taxon>Spermatophyta</taxon>
        <taxon>Magnoliopsida</taxon>
        <taxon>eudicotyledons</taxon>
        <taxon>Gunneridae</taxon>
        <taxon>Pentapetalae</taxon>
        <taxon>asterids</taxon>
        <taxon>campanulids</taxon>
        <taxon>Apiales</taxon>
        <taxon>Apiaceae</taxon>
        <taxon>Apioideae</taxon>
        <taxon>apioid superclade</taxon>
        <taxon>Tordylieae</taxon>
        <taxon>Tordyliinae</taxon>
        <taxon>Heracleum</taxon>
    </lineage>
</organism>
<evidence type="ECO:0000256" key="1">
    <source>
        <dbReference type="PROSITE-ProRule" id="PRU00047"/>
    </source>
</evidence>
<dbReference type="AlphaFoldDB" id="A0AAD8M441"/>
<keyword evidence="1" id="KW-0479">Metal-binding</keyword>
<dbReference type="GO" id="GO:0008270">
    <property type="term" value="F:zinc ion binding"/>
    <property type="evidence" value="ECO:0007669"/>
    <property type="project" value="UniProtKB-KW"/>
</dbReference>
<feature type="region of interest" description="Disordered" evidence="2">
    <location>
        <begin position="59"/>
        <end position="79"/>
    </location>
</feature>
<evidence type="ECO:0000259" key="3">
    <source>
        <dbReference type="PROSITE" id="PS50158"/>
    </source>
</evidence>
<dbReference type="InterPro" id="IPR001878">
    <property type="entry name" value="Znf_CCHC"/>
</dbReference>
<accession>A0AAD8M441</accession>
<reference evidence="4" key="2">
    <citation type="submission" date="2023-05" db="EMBL/GenBank/DDBJ databases">
        <authorList>
            <person name="Schelkunov M.I."/>
        </authorList>
    </citation>
    <scope>NUCLEOTIDE SEQUENCE</scope>
    <source>
        <strain evidence="4">Hsosn_3</strain>
        <tissue evidence="4">Leaf</tissue>
    </source>
</reference>
<dbReference type="PROSITE" id="PS50158">
    <property type="entry name" value="ZF_CCHC"/>
    <property type="match status" value="1"/>
</dbReference>
<gene>
    <name evidence="4" type="ORF">POM88_043231</name>
</gene>
<dbReference type="Proteomes" id="UP001237642">
    <property type="component" value="Unassembled WGS sequence"/>
</dbReference>
<feature type="domain" description="CCHC-type" evidence="3">
    <location>
        <begin position="7"/>
        <end position="23"/>
    </location>
</feature>
<evidence type="ECO:0000313" key="4">
    <source>
        <dbReference type="EMBL" id="KAK1358757.1"/>
    </source>
</evidence>